<accession>A0A285KGE6</accession>
<dbReference type="EMBL" id="OBDY01000040">
    <property type="protein sequence ID" value="SNY71690.1"/>
    <property type="molecule type" value="Genomic_DNA"/>
</dbReference>
<protein>
    <submittedName>
        <fullName evidence="1">Uncharacterized protein</fullName>
    </submittedName>
</protein>
<gene>
    <name evidence="1" type="ORF">SAMN05421748_14083</name>
</gene>
<sequence length="90" mass="9870">MAGSGGAGSDAKKAEEEILEKLEPGGTYARLKQLLNQEPDREEKVQEGLIVAQFAREKREKIPASAIIVTVPEVDITTAMLRFTYDFAGF</sequence>
<dbReference type="RefSeq" id="WP_143235433.1">
    <property type="nucleotide sequence ID" value="NZ_OBDY01000040.1"/>
</dbReference>
<organism evidence="1 2">
    <name type="scientific">Paractinoplanes atraurantiacus</name>
    <dbReference type="NCBI Taxonomy" id="1036182"/>
    <lineage>
        <taxon>Bacteria</taxon>
        <taxon>Bacillati</taxon>
        <taxon>Actinomycetota</taxon>
        <taxon>Actinomycetes</taxon>
        <taxon>Micromonosporales</taxon>
        <taxon>Micromonosporaceae</taxon>
        <taxon>Paractinoplanes</taxon>
    </lineage>
</organism>
<keyword evidence="2" id="KW-1185">Reference proteome</keyword>
<evidence type="ECO:0000313" key="2">
    <source>
        <dbReference type="Proteomes" id="UP000219612"/>
    </source>
</evidence>
<evidence type="ECO:0000313" key="1">
    <source>
        <dbReference type="EMBL" id="SNY71690.1"/>
    </source>
</evidence>
<name>A0A285KGE6_9ACTN</name>
<proteinExistence type="predicted"/>
<dbReference type="Proteomes" id="UP000219612">
    <property type="component" value="Unassembled WGS sequence"/>
</dbReference>
<dbReference type="AlphaFoldDB" id="A0A285KGE6"/>
<reference evidence="1 2" key="1">
    <citation type="submission" date="2017-09" db="EMBL/GenBank/DDBJ databases">
        <authorList>
            <person name="Ehlers B."/>
            <person name="Leendertz F.H."/>
        </authorList>
    </citation>
    <scope>NUCLEOTIDE SEQUENCE [LARGE SCALE GENOMIC DNA]</scope>
    <source>
        <strain evidence="1 2">CGMCC 4.6857</strain>
    </source>
</reference>